<protein>
    <recommendedName>
        <fullName evidence="2">Putative T7SS secretion signal domain-containing protein</fullName>
    </recommendedName>
</protein>
<dbReference type="EMBL" id="JACBYW010000003">
    <property type="protein sequence ID" value="NYH78421.1"/>
    <property type="molecule type" value="Genomic_DNA"/>
</dbReference>
<dbReference type="Proteomes" id="UP000548304">
    <property type="component" value="Unassembled WGS sequence"/>
</dbReference>
<feature type="compositionally biased region" description="Basic residues" evidence="1">
    <location>
        <begin position="252"/>
        <end position="266"/>
    </location>
</feature>
<feature type="domain" description="Putative T7SS secretion signal" evidence="2">
    <location>
        <begin position="5"/>
        <end position="126"/>
    </location>
</feature>
<dbReference type="InterPro" id="IPR049082">
    <property type="entry name" value="T7SS_signal"/>
</dbReference>
<feature type="compositionally biased region" description="Basic and acidic residues" evidence="1">
    <location>
        <begin position="1"/>
        <end position="10"/>
    </location>
</feature>
<gene>
    <name evidence="3" type="ORF">FHR84_001746</name>
</gene>
<dbReference type="Pfam" id="PF21725">
    <property type="entry name" value="T7SS_signal"/>
    <property type="match status" value="1"/>
</dbReference>
<proteinExistence type="predicted"/>
<organism evidence="3 4">
    <name type="scientific">Actinopolyspora biskrensis</name>
    <dbReference type="NCBI Taxonomy" id="1470178"/>
    <lineage>
        <taxon>Bacteria</taxon>
        <taxon>Bacillati</taxon>
        <taxon>Actinomycetota</taxon>
        <taxon>Actinomycetes</taxon>
        <taxon>Actinopolysporales</taxon>
        <taxon>Actinopolysporaceae</taxon>
        <taxon>Actinopolyspora</taxon>
    </lineage>
</organism>
<dbReference type="AlphaFoldDB" id="A0A852YUS5"/>
<reference evidence="3 4" key="1">
    <citation type="submission" date="2020-07" db="EMBL/GenBank/DDBJ databases">
        <title>Genomic Encyclopedia of Type Strains, Phase III (KMG-III): the genomes of soil and plant-associated and newly described type strains.</title>
        <authorList>
            <person name="Whitman W."/>
        </authorList>
    </citation>
    <scope>NUCLEOTIDE SEQUENCE [LARGE SCALE GENOMIC DNA]</scope>
    <source>
        <strain evidence="3 4">CECT 8576</strain>
    </source>
</reference>
<comment type="caution">
    <text evidence="3">The sequence shown here is derived from an EMBL/GenBank/DDBJ whole genome shotgun (WGS) entry which is preliminary data.</text>
</comment>
<evidence type="ECO:0000259" key="2">
    <source>
        <dbReference type="Pfam" id="PF21725"/>
    </source>
</evidence>
<evidence type="ECO:0000313" key="3">
    <source>
        <dbReference type="EMBL" id="NYH78421.1"/>
    </source>
</evidence>
<feature type="region of interest" description="Disordered" evidence="1">
    <location>
        <begin position="1"/>
        <end position="27"/>
    </location>
</feature>
<keyword evidence="4" id="KW-1185">Reference proteome</keyword>
<feature type="compositionally biased region" description="Low complexity" evidence="1">
    <location>
        <begin position="83"/>
        <end position="93"/>
    </location>
</feature>
<name>A0A852YUS5_9ACTN</name>
<accession>A0A852YUS5</accession>
<feature type="region of interest" description="Disordered" evidence="1">
    <location>
        <begin position="69"/>
        <end position="97"/>
    </location>
</feature>
<sequence length="309" mass="33119">MRDDLGKMDVGDWEGGAADSFRASFSKEPPKWMAVRDSLNSASGALLDYAETLRWAQNKAGEAVTLWEKGEAEAQRSPSRTHAANASSSAAQAGDQYREQARELLSHARRELDAAGTRAVAKIRGGAQSPGALDSMVEAITEGWSAKGKTSASGPDAGWSASWPKGEKMGELKAFAQLAKASAEGSLSNGPFKLSGKAAATVAAEASLSGAVTNEGIAAKAEVMAGGKATAQGKAELGPYTGYNPVHGVQRQGRRVRGRQGQRQRIRRGRWAARECRCVRRSQGHRQSRWGCRGNRSQRHRRRLGRCRC</sequence>
<evidence type="ECO:0000256" key="1">
    <source>
        <dbReference type="SAM" id="MobiDB-lite"/>
    </source>
</evidence>
<evidence type="ECO:0000313" key="4">
    <source>
        <dbReference type="Proteomes" id="UP000548304"/>
    </source>
</evidence>
<feature type="region of interest" description="Disordered" evidence="1">
    <location>
        <begin position="244"/>
        <end position="266"/>
    </location>
</feature>